<evidence type="ECO:0008006" key="4">
    <source>
        <dbReference type="Google" id="ProtNLM"/>
    </source>
</evidence>
<dbReference type="InterPro" id="IPR001753">
    <property type="entry name" value="Enoyl-CoA_hydra/iso"/>
</dbReference>
<protein>
    <recommendedName>
        <fullName evidence="4">Enoyl-CoA hydratase</fullName>
    </recommendedName>
</protein>
<reference evidence="2" key="2">
    <citation type="submission" date="2020-09" db="EMBL/GenBank/DDBJ databases">
        <authorList>
            <person name="Sun Q."/>
            <person name="Zhou Y."/>
        </authorList>
    </citation>
    <scope>NUCLEOTIDE SEQUENCE</scope>
    <source>
        <strain evidence="2">CGMCC 1.15360</strain>
    </source>
</reference>
<dbReference type="InterPro" id="IPR029045">
    <property type="entry name" value="ClpP/crotonase-like_dom_sf"/>
</dbReference>
<name>A0A916Z9D7_9SPHN</name>
<dbReference type="GO" id="GO:0003824">
    <property type="term" value="F:catalytic activity"/>
    <property type="evidence" value="ECO:0007669"/>
    <property type="project" value="UniProtKB-ARBA"/>
</dbReference>
<dbReference type="Gene3D" id="1.10.12.10">
    <property type="entry name" value="Lyase 2-enoyl-coa Hydratase, Chain A, domain 2"/>
    <property type="match status" value="1"/>
</dbReference>
<evidence type="ECO:0000313" key="3">
    <source>
        <dbReference type="Proteomes" id="UP000612349"/>
    </source>
</evidence>
<dbReference type="CDD" id="cd06558">
    <property type="entry name" value="crotonase-like"/>
    <property type="match status" value="1"/>
</dbReference>
<dbReference type="SUPFAM" id="SSF52096">
    <property type="entry name" value="ClpP/crotonase"/>
    <property type="match status" value="1"/>
</dbReference>
<dbReference type="InterPro" id="IPR014748">
    <property type="entry name" value="Enoyl-CoA_hydra_C"/>
</dbReference>
<dbReference type="Gene3D" id="3.90.226.10">
    <property type="entry name" value="2-enoyl-CoA Hydratase, Chain A, domain 1"/>
    <property type="match status" value="1"/>
</dbReference>
<dbReference type="AlphaFoldDB" id="A0A916Z9D7"/>
<dbReference type="Pfam" id="PF00378">
    <property type="entry name" value="ECH_1"/>
    <property type="match status" value="1"/>
</dbReference>
<evidence type="ECO:0000256" key="1">
    <source>
        <dbReference type="ARBA" id="ARBA00005254"/>
    </source>
</evidence>
<dbReference type="Proteomes" id="UP000612349">
    <property type="component" value="Unassembled WGS sequence"/>
</dbReference>
<dbReference type="EMBL" id="BMIP01000012">
    <property type="protein sequence ID" value="GGD82699.1"/>
    <property type="molecule type" value="Genomic_DNA"/>
</dbReference>
<evidence type="ECO:0000313" key="2">
    <source>
        <dbReference type="EMBL" id="GGD82699.1"/>
    </source>
</evidence>
<dbReference type="RefSeq" id="WP_066775971.1">
    <property type="nucleotide sequence ID" value="NZ_LYWZ01000026.1"/>
</dbReference>
<dbReference type="OrthoDB" id="9802898at2"/>
<gene>
    <name evidence="2" type="ORF">GCM10010990_35910</name>
</gene>
<proteinExistence type="inferred from homology"/>
<keyword evidence="3" id="KW-1185">Reference proteome</keyword>
<sequence>MLGDIVIAGEAAQFTLAYTAIGLTPDGGASWLLPRLVGMRKAQHLILTNARLSAQQALEIGLITQLVPDADLEAMAVAQAGQLAEGPTRAFARSRALLMGAYAEGLETHLEREAKSIASCAAGEDGREGIGAFLGKRAPSFKGQS</sequence>
<dbReference type="PANTHER" id="PTHR43459:SF1">
    <property type="entry name" value="EG:BACN32G11.4 PROTEIN"/>
    <property type="match status" value="1"/>
</dbReference>
<organism evidence="2 3">
    <name type="scientific">Croceicoccus mobilis</name>
    <dbReference type="NCBI Taxonomy" id="1703339"/>
    <lineage>
        <taxon>Bacteria</taxon>
        <taxon>Pseudomonadati</taxon>
        <taxon>Pseudomonadota</taxon>
        <taxon>Alphaproteobacteria</taxon>
        <taxon>Sphingomonadales</taxon>
        <taxon>Erythrobacteraceae</taxon>
        <taxon>Croceicoccus</taxon>
    </lineage>
</organism>
<dbReference type="PANTHER" id="PTHR43459">
    <property type="entry name" value="ENOYL-COA HYDRATASE"/>
    <property type="match status" value="1"/>
</dbReference>
<accession>A0A916Z9D7</accession>
<reference evidence="2" key="1">
    <citation type="journal article" date="2014" name="Int. J. Syst. Evol. Microbiol.">
        <title>Complete genome sequence of Corynebacterium casei LMG S-19264T (=DSM 44701T), isolated from a smear-ripened cheese.</title>
        <authorList>
            <consortium name="US DOE Joint Genome Institute (JGI-PGF)"/>
            <person name="Walter F."/>
            <person name="Albersmeier A."/>
            <person name="Kalinowski J."/>
            <person name="Ruckert C."/>
        </authorList>
    </citation>
    <scope>NUCLEOTIDE SEQUENCE</scope>
    <source>
        <strain evidence="2">CGMCC 1.15360</strain>
    </source>
</reference>
<comment type="caution">
    <text evidence="2">The sequence shown here is derived from an EMBL/GenBank/DDBJ whole genome shotgun (WGS) entry which is preliminary data.</text>
</comment>
<comment type="similarity">
    <text evidence="1">Belongs to the enoyl-CoA hydratase/isomerase family.</text>
</comment>